<dbReference type="Proteomes" id="UP001549104">
    <property type="component" value="Unassembled WGS sequence"/>
</dbReference>
<keyword evidence="2" id="KW-1185">Reference proteome</keyword>
<sequence>MKIEREIIIQELRAMNVQYGPFGQTLHQMDYRSLVSLLAVQRAVAE</sequence>
<dbReference type="EMBL" id="JBEPME010000005">
    <property type="protein sequence ID" value="MET3658347.1"/>
    <property type="molecule type" value="Genomic_DNA"/>
</dbReference>
<protein>
    <submittedName>
        <fullName evidence="1">Uncharacterized protein</fullName>
    </submittedName>
</protein>
<dbReference type="RefSeq" id="WP_340796037.1">
    <property type="nucleotide sequence ID" value="NZ_JBEPME010000005.1"/>
</dbReference>
<accession>A0ABV2KB77</accession>
<reference evidence="1 2" key="1">
    <citation type="submission" date="2024-06" db="EMBL/GenBank/DDBJ databases">
        <title>Sorghum-associated microbial communities from plants grown in Nebraska, USA.</title>
        <authorList>
            <person name="Schachtman D."/>
        </authorList>
    </citation>
    <scope>NUCLEOTIDE SEQUENCE [LARGE SCALE GENOMIC DNA]</scope>
    <source>
        <strain evidence="1 2">1288</strain>
    </source>
</reference>
<evidence type="ECO:0000313" key="2">
    <source>
        <dbReference type="Proteomes" id="UP001549104"/>
    </source>
</evidence>
<evidence type="ECO:0000313" key="1">
    <source>
        <dbReference type="EMBL" id="MET3658347.1"/>
    </source>
</evidence>
<proteinExistence type="predicted"/>
<organism evidence="1 2">
    <name type="scientific">Sporosarcina psychrophila</name>
    <name type="common">Bacillus psychrophilus</name>
    <dbReference type="NCBI Taxonomy" id="1476"/>
    <lineage>
        <taxon>Bacteria</taxon>
        <taxon>Bacillati</taxon>
        <taxon>Bacillota</taxon>
        <taxon>Bacilli</taxon>
        <taxon>Bacillales</taxon>
        <taxon>Caryophanaceae</taxon>
        <taxon>Sporosarcina</taxon>
    </lineage>
</organism>
<comment type="caution">
    <text evidence="1">The sequence shown here is derived from an EMBL/GenBank/DDBJ whole genome shotgun (WGS) entry which is preliminary data.</text>
</comment>
<name>A0ABV2KB77_SPOPS</name>
<gene>
    <name evidence="1" type="ORF">ABIC55_003464</name>
</gene>